<evidence type="ECO:0000313" key="2">
    <source>
        <dbReference type="EMBL" id="MBK4737943.1"/>
    </source>
</evidence>
<keyword evidence="1" id="KW-0472">Membrane</keyword>
<keyword evidence="3" id="KW-1185">Reference proteome</keyword>
<proteinExistence type="predicted"/>
<keyword evidence="1" id="KW-1133">Transmembrane helix</keyword>
<dbReference type="EMBL" id="JAEPBG010000015">
    <property type="protein sequence ID" value="MBK4737943.1"/>
    <property type="molecule type" value="Genomic_DNA"/>
</dbReference>
<reference evidence="2" key="1">
    <citation type="submission" date="2021-01" db="EMBL/GenBank/DDBJ databases">
        <title>Genome sequence of strain Noviherbaspirillum sp. DKR-6.</title>
        <authorList>
            <person name="Chaudhary D.K."/>
        </authorList>
    </citation>
    <scope>NUCLEOTIDE SEQUENCE</scope>
    <source>
        <strain evidence="2">DKR-6</strain>
    </source>
</reference>
<dbReference type="AlphaFoldDB" id="A0A934SYJ1"/>
<feature type="transmembrane region" description="Helical" evidence="1">
    <location>
        <begin position="29"/>
        <end position="50"/>
    </location>
</feature>
<keyword evidence="1" id="KW-0812">Transmembrane</keyword>
<name>A0A934SYJ1_9BURK</name>
<dbReference type="Proteomes" id="UP000622890">
    <property type="component" value="Unassembled WGS sequence"/>
</dbReference>
<protein>
    <submittedName>
        <fullName evidence="2">Uncharacterized protein</fullName>
    </submittedName>
</protein>
<evidence type="ECO:0000313" key="3">
    <source>
        <dbReference type="Proteomes" id="UP000622890"/>
    </source>
</evidence>
<gene>
    <name evidence="2" type="ORF">JJB74_25255</name>
</gene>
<feature type="transmembrane region" description="Helical" evidence="1">
    <location>
        <begin position="7"/>
        <end position="23"/>
    </location>
</feature>
<dbReference type="RefSeq" id="WP_200596696.1">
    <property type="nucleotide sequence ID" value="NZ_JAEPBG010000015.1"/>
</dbReference>
<organism evidence="2 3">
    <name type="scientific">Noviherbaspirillum pedocola</name>
    <dbReference type="NCBI Taxonomy" id="2801341"/>
    <lineage>
        <taxon>Bacteria</taxon>
        <taxon>Pseudomonadati</taxon>
        <taxon>Pseudomonadota</taxon>
        <taxon>Betaproteobacteria</taxon>
        <taxon>Burkholderiales</taxon>
        <taxon>Oxalobacteraceae</taxon>
        <taxon>Noviherbaspirillum</taxon>
    </lineage>
</organism>
<comment type="caution">
    <text evidence="2">The sequence shown here is derived from an EMBL/GenBank/DDBJ whole genome shotgun (WGS) entry which is preliminary data.</text>
</comment>
<evidence type="ECO:0000256" key="1">
    <source>
        <dbReference type="SAM" id="Phobius"/>
    </source>
</evidence>
<accession>A0A934SYJ1</accession>
<sequence>MSPLRTFNICLLGIATAGVIWLARHHQWLYATLLALGAFIGWPLVFAWFFGEHMTVQRDGTESKRNSPNKKGKI</sequence>